<dbReference type="InterPro" id="IPR025714">
    <property type="entry name" value="Methyltranfer_dom"/>
</dbReference>
<dbReference type="VEuPathDB" id="FungiDB:GGTG_12691"/>
<dbReference type="InterPro" id="IPR029063">
    <property type="entry name" value="SAM-dependent_MTases_sf"/>
</dbReference>
<dbReference type="OrthoDB" id="66144at2759"/>
<dbReference type="Proteomes" id="UP000006039">
    <property type="component" value="Unassembled WGS sequence"/>
</dbReference>
<reference evidence="3" key="2">
    <citation type="submission" date="2010-07" db="EMBL/GenBank/DDBJ databases">
        <authorList>
            <consortium name="The Broad Institute Genome Sequencing Platform"/>
            <consortium name="Broad Institute Genome Sequencing Center for Infectious Disease"/>
            <person name="Ma L.-J."/>
            <person name="Dead R."/>
            <person name="Young S."/>
            <person name="Zeng Q."/>
            <person name="Koehrsen M."/>
            <person name="Alvarado L."/>
            <person name="Berlin A."/>
            <person name="Chapman S.B."/>
            <person name="Chen Z."/>
            <person name="Freedman E."/>
            <person name="Gellesch M."/>
            <person name="Goldberg J."/>
            <person name="Griggs A."/>
            <person name="Gujja S."/>
            <person name="Heilman E.R."/>
            <person name="Heiman D."/>
            <person name="Hepburn T."/>
            <person name="Howarth C."/>
            <person name="Jen D."/>
            <person name="Larson L."/>
            <person name="Mehta T."/>
            <person name="Neiman D."/>
            <person name="Pearson M."/>
            <person name="Roberts A."/>
            <person name="Saif S."/>
            <person name="Shea T."/>
            <person name="Shenoy N."/>
            <person name="Sisk P."/>
            <person name="Stolte C."/>
            <person name="Sykes S."/>
            <person name="Walk T."/>
            <person name="White J."/>
            <person name="Yandava C."/>
            <person name="Haas B."/>
            <person name="Nusbaum C."/>
            <person name="Birren B."/>
        </authorList>
    </citation>
    <scope>NUCLEOTIDE SEQUENCE</scope>
    <source>
        <strain evidence="3">R3-111a-1</strain>
    </source>
</reference>
<dbReference type="eggNOG" id="ENOG502S4V1">
    <property type="taxonomic scope" value="Eukaryota"/>
</dbReference>
<sequence>MLSLEIPTPESDVRGAALAIKSGKLETLARDANRRHGMGGFFAARDASDVYSAAEHITGPVAGPLLEHAGLLTSGGGGQERLSAEIKRSTAVLDLACGTGVATATLHDAMERSGQRARDLVSITCADISEPQVNWVRRRIKQMGWRNIEAAVTDASNCSLSSDTFDHVIIAMALMLIPDPHSTIKECMRMLKPGGRLSISTWKVEGWVPDTRDAIAAADLPGNPGWPQDSDELVAAWALGPWHREGFARRTLEAAGFEDVRVEAVTRHVVIENAVHFCHVWRAFVAVVTQAYWTDRQRDECLPLVEPAFRRFLDAKYGEGMPFTVERTAIMASGRKPLN</sequence>
<accession>J3PGR2</accession>
<keyword evidence="5" id="KW-1185">Reference proteome</keyword>
<dbReference type="HOGENOM" id="CLU_065416_0_0_1"/>
<dbReference type="SUPFAM" id="SSF53335">
    <property type="entry name" value="S-adenosyl-L-methionine-dependent methyltransferases"/>
    <property type="match status" value="1"/>
</dbReference>
<dbReference type="EMBL" id="GL385403">
    <property type="protein sequence ID" value="EJT69808.1"/>
    <property type="molecule type" value="Genomic_DNA"/>
</dbReference>
<dbReference type="GeneID" id="20353149"/>
<dbReference type="Pfam" id="PF13847">
    <property type="entry name" value="Methyltransf_31"/>
    <property type="match status" value="1"/>
</dbReference>
<evidence type="ECO:0000256" key="1">
    <source>
        <dbReference type="ARBA" id="ARBA00038158"/>
    </source>
</evidence>
<dbReference type="CDD" id="cd02440">
    <property type="entry name" value="AdoMet_MTases"/>
    <property type="match status" value="1"/>
</dbReference>
<comment type="similarity">
    <text evidence="1">Belongs to the methyltransferase superfamily. LaeA methyltransferase family.</text>
</comment>
<name>J3PGR2_GAET3</name>
<dbReference type="EnsemblFungi" id="EJT69808">
    <property type="protein sequence ID" value="EJT69808"/>
    <property type="gene ID" value="GGTG_12691"/>
</dbReference>
<dbReference type="AlphaFoldDB" id="J3PGR2"/>
<proteinExistence type="inferred from homology"/>
<organism evidence="3">
    <name type="scientific">Gaeumannomyces tritici (strain R3-111a-1)</name>
    <name type="common">Wheat and barley take-all root rot fungus</name>
    <name type="synonym">Gaeumannomyces graminis var. tritici</name>
    <dbReference type="NCBI Taxonomy" id="644352"/>
    <lineage>
        <taxon>Eukaryota</taxon>
        <taxon>Fungi</taxon>
        <taxon>Dikarya</taxon>
        <taxon>Ascomycota</taxon>
        <taxon>Pezizomycotina</taxon>
        <taxon>Sordariomycetes</taxon>
        <taxon>Sordariomycetidae</taxon>
        <taxon>Magnaporthales</taxon>
        <taxon>Magnaporthaceae</taxon>
        <taxon>Gaeumannomyces</taxon>
    </lineage>
</organism>
<dbReference type="PANTHER" id="PTHR43591">
    <property type="entry name" value="METHYLTRANSFERASE"/>
    <property type="match status" value="1"/>
</dbReference>
<feature type="domain" description="Methyltransferase" evidence="2">
    <location>
        <begin position="87"/>
        <end position="209"/>
    </location>
</feature>
<evidence type="ECO:0000259" key="2">
    <source>
        <dbReference type="Pfam" id="PF13847"/>
    </source>
</evidence>
<dbReference type="Gene3D" id="3.40.50.150">
    <property type="entry name" value="Vaccinia Virus protein VP39"/>
    <property type="match status" value="1"/>
</dbReference>
<evidence type="ECO:0000313" key="3">
    <source>
        <dbReference type="EMBL" id="EJT69808.1"/>
    </source>
</evidence>
<gene>
    <name evidence="4" type="primary">20353149</name>
    <name evidence="3" type="ORF">GGTG_12691</name>
</gene>
<reference evidence="4" key="4">
    <citation type="journal article" date="2015" name="G3 (Bethesda)">
        <title>Genome sequences of three phytopathogenic species of the Magnaporthaceae family of fungi.</title>
        <authorList>
            <person name="Okagaki L.H."/>
            <person name="Nunes C.C."/>
            <person name="Sailsbery J."/>
            <person name="Clay B."/>
            <person name="Brown D."/>
            <person name="John T."/>
            <person name="Oh Y."/>
            <person name="Young N."/>
            <person name="Fitzgerald M."/>
            <person name="Haas B.J."/>
            <person name="Zeng Q."/>
            <person name="Young S."/>
            <person name="Adiconis X."/>
            <person name="Fan L."/>
            <person name="Levin J.Z."/>
            <person name="Mitchell T.K."/>
            <person name="Okubara P.A."/>
            <person name="Farman M.L."/>
            <person name="Kohn L.M."/>
            <person name="Birren B."/>
            <person name="Ma L.-J."/>
            <person name="Dean R.A."/>
        </authorList>
    </citation>
    <scope>NUCLEOTIDE SEQUENCE</scope>
    <source>
        <strain evidence="4">R3-111a-1</strain>
    </source>
</reference>
<evidence type="ECO:0000313" key="5">
    <source>
        <dbReference type="Proteomes" id="UP000006039"/>
    </source>
</evidence>
<reference evidence="5" key="1">
    <citation type="submission" date="2010-07" db="EMBL/GenBank/DDBJ databases">
        <title>The genome sequence of Gaeumannomyces graminis var. tritici strain R3-111a-1.</title>
        <authorList>
            <consortium name="The Broad Institute Genome Sequencing Platform"/>
            <person name="Ma L.-J."/>
            <person name="Dead R."/>
            <person name="Young S."/>
            <person name="Zeng Q."/>
            <person name="Koehrsen M."/>
            <person name="Alvarado L."/>
            <person name="Berlin A."/>
            <person name="Chapman S.B."/>
            <person name="Chen Z."/>
            <person name="Freedman E."/>
            <person name="Gellesch M."/>
            <person name="Goldberg J."/>
            <person name="Griggs A."/>
            <person name="Gujja S."/>
            <person name="Heilman E.R."/>
            <person name="Heiman D."/>
            <person name="Hepburn T."/>
            <person name="Howarth C."/>
            <person name="Jen D."/>
            <person name="Larson L."/>
            <person name="Mehta T."/>
            <person name="Neiman D."/>
            <person name="Pearson M."/>
            <person name="Roberts A."/>
            <person name="Saif S."/>
            <person name="Shea T."/>
            <person name="Shenoy N."/>
            <person name="Sisk P."/>
            <person name="Stolte C."/>
            <person name="Sykes S."/>
            <person name="Walk T."/>
            <person name="White J."/>
            <person name="Yandava C."/>
            <person name="Haas B."/>
            <person name="Nusbaum C."/>
            <person name="Birren B."/>
        </authorList>
    </citation>
    <scope>NUCLEOTIDE SEQUENCE [LARGE SCALE GENOMIC DNA]</scope>
    <source>
        <strain evidence="5">R3-111a-1</strain>
    </source>
</reference>
<dbReference type="RefSeq" id="XP_009228856.1">
    <property type="nucleotide sequence ID" value="XM_009230592.1"/>
</dbReference>
<protein>
    <recommendedName>
        <fullName evidence="2">Methyltransferase domain-containing protein</fullName>
    </recommendedName>
</protein>
<reference evidence="4" key="5">
    <citation type="submission" date="2018-04" db="UniProtKB">
        <authorList>
            <consortium name="EnsemblFungi"/>
        </authorList>
    </citation>
    <scope>IDENTIFICATION</scope>
    <source>
        <strain evidence="4">R3-111a-1</strain>
    </source>
</reference>
<reference evidence="3" key="3">
    <citation type="submission" date="2010-09" db="EMBL/GenBank/DDBJ databases">
        <title>Annotation of Gaeumannomyces graminis var. tritici R3-111a-1.</title>
        <authorList>
            <consortium name="The Broad Institute Genome Sequencing Platform"/>
            <person name="Ma L.-J."/>
            <person name="Dead R."/>
            <person name="Young S.K."/>
            <person name="Zeng Q."/>
            <person name="Gargeya S."/>
            <person name="Fitzgerald M."/>
            <person name="Haas B."/>
            <person name="Abouelleil A."/>
            <person name="Alvarado L."/>
            <person name="Arachchi H.M."/>
            <person name="Berlin A."/>
            <person name="Brown A."/>
            <person name="Chapman S.B."/>
            <person name="Chen Z."/>
            <person name="Dunbar C."/>
            <person name="Freedman E."/>
            <person name="Gearin G."/>
            <person name="Gellesch M."/>
            <person name="Goldberg J."/>
            <person name="Griggs A."/>
            <person name="Gujja S."/>
            <person name="Heiman D."/>
            <person name="Howarth C."/>
            <person name="Larson L."/>
            <person name="Lui A."/>
            <person name="MacDonald P.J.P."/>
            <person name="Mehta T."/>
            <person name="Montmayeur A."/>
            <person name="Murphy C."/>
            <person name="Neiman D."/>
            <person name="Pearson M."/>
            <person name="Priest M."/>
            <person name="Roberts A."/>
            <person name="Saif S."/>
            <person name="Shea T."/>
            <person name="Shenoy N."/>
            <person name="Sisk P."/>
            <person name="Stolte C."/>
            <person name="Sykes S."/>
            <person name="Yandava C."/>
            <person name="Wortman J."/>
            <person name="Nusbaum C."/>
            <person name="Birren B."/>
        </authorList>
    </citation>
    <scope>NUCLEOTIDE SEQUENCE</scope>
    <source>
        <strain evidence="3">R3-111a-1</strain>
    </source>
</reference>
<evidence type="ECO:0000313" key="4">
    <source>
        <dbReference type="EnsemblFungi" id="EJT69808"/>
    </source>
</evidence>